<dbReference type="EMBL" id="PVXP01000016">
    <property type="protein sequence ID" value="PRR85480.1"/>
    <property type="molecule type" value="Genomic_DNA"/>
</dbReference>
<feature type="domain" description="Xylose isomerase-like TIM barrel" evidence="1">
    <location>
        <begin position="27"/>
        <end position="233"/>
    </location>
</feature>
<dbReference type="Gene3D" id="3.20.20.150">
    <property type="entry name" value="Divalent-metal-dependent TIM barrel enzymes"/>
    <property type="match status" value="1"/>
</dbReference>
<protein>
    <submittedName>
        <fullName evidence="2">Xylose isomerase-like TIM barrel</fullName>
    </submittedName>
</protein>
<evidence type="ECO:0000259" key="1">
    <source>
        <dbReference type="Pfam" id="PF01261"/>
    </source>
</evidence>
<dbReference type="OrthoDB" id="9815124at2"/>
<dbReference type="InterPro" id="IPR050312">
    <property type="entry name" value="IolE/XylAMocC-like"/>
</dbReference>
<dbReference type="InterPro" id="IPR036237">
    <property type="entry name" value="Xyl_isomerase-like_sf"/>
</dbReference>
<keyword evidence="3" id="KW-1185">Reference proteome</keyword>
<dbReference type="Pfam" id="PF01261">
    <property type="entry name" value="AP_endonuc_2"/>
    <property type="match status" value="1"/>
</dbReference>
<keyword evidence="2" id="KW-0413">Isomerase</keyword>
<comment type="caution">
    <text evidence="2">The sequence shown here is derived from an EMBL/GenBank/DDBJ whole genome shotgun (WGS) entry which is preliminary data.</text>
</comment>
<dbReference type="InterPro" id="IPR013022">
    <property type="entry name" value="Xyl_isomerase-like_TIM-brl"/>
</dbReference>
<dbReference type="GO" id="GO:0016853">
    <property type="term" value="F:isomerase activity"/>
    <property type="evidence" value="ECO:0007669"/>
    <property type="project" value="UniProtKB-KW"/>
</dbReference>
<name>A0A2T0BNN3_9CLOT</name>
<organism evidence="2 3">
    <name type="scientific">Clostridium luticellarii</name>
    <dbReference type="NCBI Taxonomy" id="1691940"/>
    <lineage>
        <taxon>Bacteria</taxon>
        <taxon>Bacillati</taxon>
        <taxon>Bacillota</taxon>
        <taxon>Clostridia</taxon>
        <taxon>Eubacteriales</taxon>
        <taxon>Clostridiaceae</taxon>
        <taxon>Clostridium</taxon>
    </lineage>
</organism>
<accession>A0A2T0BNN3</accession>
<sequence length="247" mass="28932">MNRDLIVINTLVFNSYVSKGFKQEQFFDFVSKLGVKKIEIRREYIKDFSSELQAISKASKETGIQVFYSVPRTIFVNNIVDKENLNKYLEEARAMNCKDVKLNIGDYENYKGNLKEDLSPFVDLKFNITVENDQTQQNGTYKNIIKFLNDCKAQNINIGYVYDIGNWYWVDENELDNAKRLKEFTRYIHLKDVKKTEDGNLTLPLDDGDIKWREILDILPKNIEVGLEYPCKDIYVVEAGVKKLLEY</sequence>
<dbReference type="AlphaFoldDB" id="A0A2T0BNN3"/>
<evidence type="ECO:0000313" key="2">
    <source>
        <dbReference type="EMBL" id="PRR85480.1"/>
    </source>
</evidence>
<dbReference type="PANTHER" id="PTHR12110:SF41">
    <property type="entry name" value="INOSOSE DEHYDRATASE"/>
    <property type="match status" value="1"/>
</dbReference>
<gene>
    <name evidence="2" type="ORF">CLLU_15500</name>
</gene>
<dbReference type="RefSeq" id="WP_158255906.1">
    <property type="nucleotide sequence ID" value="NZ_JALCPJ010000005.1"/>
</dbReference>
<reference evidence="2 3" key="1">
    <citation type="submission" date="2018-03" db="EMBL/GenBank/DDBJ databases">
        <title>Genome sequence of Clostridium luticellarii DSM 29923.</title>
        <authorList>
            <person name="Poehlein A."/>
            <person name="Daniel R."/>
        </authorList>
    </citation>
    <scope>NUCLEOTIDE SEQUENCE [LARGE SCALE GENOMIC DNA]</scope>
    <source>
        <strain evidence="2 3">DSM 29923</strain>
    </source>
</reference>
<dbReference type="Proteomes" id="UP000237798">
    <property type="component" value="Unassembled WGS sequence"/>
</dbReference>
<dbReference type="PANTHER" id="PTHR12110">
    <property type="entry name" value="HYDROXYPYRUVATE ISOMERASE"/>
    <property type="match status" value="1"/>
</dbReference>
<dbReference type="SUPFAM" id="SSF51658">
    <property type="entry name" value="Xylose isomerase-like"/>
    <property type="match status" value="1"/>
</dbReference>
<proteinExistence type="predicted"/>
<evidence type="ECO:0000313" key="3">
    <source>
        <dbReference type="Proteomes" id="UP000237798"/>
    </source>
</evidence>